<gene>
    <name evidence="1" type="ORF">ACETRX_36830</name>
</gene>
<dbReference type="Proteomes" id="UP001595190">
    <property type="component" value="Unassembled WGS sequence"/>
</dbReference>
<accession>A0ABV6ZSL7</accession>
<sequence length="714" mass="77265">MPVEYLYVDANALSFAHSRGGRPLLDAIANYANSIGRKLAISDVGLFEINNDLRSPQLLRWISDYRVEDFNTRAGALFNSGILSRTNAGDYAIAELVAADEFNGARSIVWSDDNFFRQFEIGNYYNKGSVPYKAGLTPPSDFYMATGYSMNTSELLYGALNKGVLSSSQYQSVRDIYYKVPQFNSADRSSNPYQKFINPGFREFLEPEGNYYAWAEPRVAAWGTTLASYGVTLQGALGVRAPYYGSLVMGAAADGLADTLGVAFRLVGSRAFMTASMILESRPTGSPYENDAARLRALPSYLAAKSLIESGYYAGKYYYFTDGSLTPDSPDVKDMLYDREGNLVPGSEQLAELVKWFPTASQTPEELWNRTRQQLADYRAFSQISQSALDQQFLESPAARSIVALHGIQFGASPRDYSGFMQAYQPPVIHFAFNPADPLGWAADNGDFSAIARMVASPFAVPSRYTGAPNTVNPDAYSLNNLPASRLRSIIDAGGQSQLQNPYRSWSDFDAAQATSAFLAGGKLPGSLNFNALNRLGNRILADLNRLAPQATPTIGGSSGRIPVPPGYTQQLSSFHAAATAPISPSQALPSNFSTPSGWQLLSNNGYGGIGLGNGAVIGYNPNFANGRVPGISFTIPLPPFPVILDLDGDGLRIDPLSSSTQFVDQNGDGYHSRIAWAGKGDGVLVLDADHDGKLSNAKEFAFTEWDSTAKGDL</sequence>
<evidence type="ECO:0000313" key="2">
    <source>
        <dbReference type="Proteomes" id="UP001595190"/>
    </source>
</evidence>
<dbReference type="EMBL" id="JBHGPK010000086">
    <property type="protein sequence ID" value="MFC2255137.1"/>
    <property type="molecule type" value="Genomic_DNA"/>
</dbReference>
<protein>
    <submittedName>
        <fullName evidence="1">Uncharacterized protein</fullName>
    </submittedName>
</protein>
<evidence type="ECO:0000313" key="1">
    <source>
        <dbReference type="EMBL" id="MFC2255137.1"/>
    </source>
</evidence>
<feature type="non-terminal residue" evidence="1">
    <location>
        <position position="714"/>
    </location>
</feature>
<reference evidence="1 2" key="1">
    <citation type="submission" date="2024-09" db="EMBL/GenBank/DDBJ databases">
        <title>Description of Labrys sedimenti sp. nov., isolated from a diclofenac-degrading enrichment culture, and genome-based reclassification of Labrys portucalensis as a later heterotypic synonym of Labrys neptuniae.</title>
        <authorList>
            <person name="Tancsics A."/>
            <person name="Csepanyi A."/>
        </authorList>
    </citation>
    <scope>NUCLEOTIDE SEQUENCE [LARGE SCALE GENOMIC DNA]</scope>
    <source>
        <strain evidence="1 2">LMG 23412</strain>
    </source>
</reference>
<name>A0ABV6ZSL7_9HYPH</name>
<comment type="caution">
    <text evidence="1">The sequence shown here is derived from an EMBL/GenBank/DDBJ whole genome shotgun (WGS) entry which is preliminary data.</text>
</comment>
<organism evidence="1 2">
    <name type="scientific">Labrys neptuniae</name>
    <dbReference type="NCBI Taxonomy" id="376174"/>
    <lineage>
        <taxon>Bacteria</taxon>
        <taxon>Pseudomonadati</taxon>
        <taxon>Pseudomonadota</taxon>
        <taxon>Alphaproteobacteria</taxon>
        <taxon>Hyphomicrobiales</taxon>
        <taxon>Xanthobacteraceae</taxon>
        <taxon>Labrys</taxon>
    </lineage>
</organism>
<proteinExistence type="predicted"/>
<dbReference type="RefSeq" id="WP_394315699.1">
    <property type="nucleotide sequence ID" value="NZ_JBHGPK010000086.1"/>
</dbReference>